<dbReference type="PANTHER" id="PTHR42928">
    <property type="entry name" value="TRICARBOXYLATE-BINDING PROTEIN"/>
    <property type="match status" value="1"/>
</dbReference>
<evidence type="ECO:0000256" key="1">
    <source>
        <dbReference type="ARBA" id="ARBA00006987"/>
    </source>
</evidence>
<sequence length="322" mass="33613">MKLRNAVAALTFIASLLPLSSAGAAEYPERPIRMVIPFAAGGPADIVGREFAQLLGQQLGQTIVVVNAGGGHGVPALNQVLGAPADGYTLLLPASGNMTIPSKAMEDKDVLQLLSPISQITQSPHVLVVSKTLPIKSVQELIDYAKANPGKVNFGSAGVGGVAHLAMEMFKSQAGVDVVHVPYRGTSQVVVDLAAGQVHALFSSMPSLKPMIDKGSVTAIAMSAPSSGSDTAKLPVISDAGLPDLQYTTWYGLFAKAGTPPDVIQTLNAAIGKVVENPELNQKFESQGVEFVAGTPEELAALVKKDTAKWKRVIDEANIELM</sequence>
<dbReference type="InterPro" id="IPR005064">
    <property type="entry name" value="BUG"/>
</dbReference>
<dbReference type="PANTHER" id="PTHR42928:SF5">
    <property type="entry name" value="BLR1237 PROTEIN"/>
    <property type="match status" value="1"/>
</dbReference>
<dbReference type="Gene3D" id="3.40.190.150">
    <property type="entry name" value="Bordetella uptake gene, domain 1"/>
    <property type="match status" value="1"/>
</dbReference>
<gene>
    <name evidence="3" type="ORF">CR159_07310</name>
</gene>
<dbReference type="PIRSF" id="PIRSF017082">
    <property type="entry name" value="YflP"/>
    <property type="match status" value="1"/>
</dbReference>
<dbReference type="InterPro" id="IPR042100">
    <property type="entry name" value="Bug_dom1"/>
</dbReference>
<dbReference type="SUPFAM" id="SSF53850">
    <property type="entry name" value="Periplasmic binding protein-like II"/>
    <property type="match status" value="1"/>
</dbReference>
<feature type="chain" id="PRO_5014937197" description="Tripartite-type tricarboxylate transporter receptor subunit TctC" evidence="2">
    <location>
        <begin position="25"/>
        <end position="322"/>
    </location>
</feature>
<feature type="signal peptide" evidence="2">
    <location>
        <begin position="1"/>
        <end position="24"/>
    </location>
</feature>
<evidence type="ECO:0000313" key="4">
    <source>
        <dbReference type="Proteomes" id="UP000234190"/>
    </source>
</evidence>
<organism evidence="3 4">
    <name type="scientific">Pollutimonas subterranea</name>
    <dbReference type="NCBI Taxonomy" id="2045210"/>
    <lineage>
        <taxon>Bacteria</taxon>
        <taxon>Pseudomonadati</taxon>
        <taxon>Pseudomonadota</taxon>
        <taxon>Betaproteobacteria</taxon>
        <taxon>Burkholderiales</taxon>
        <taxon>Alcaligenaceae</taxon>
        <taxon>Pollutimonas</taxon>
    </lineage>
</organism>
<keyword evidence="4" id="KW-1185">Reference proteome</keyword>
<evidence type="ECO:0000256" key="2">
    <source>
        <dbReference type="SAM" id="SignalP"/>
    </source>
</evidence>
<dbReference type="Proteomes" id="UP000234190">
    <property type="component" value="Unassembled WGS sequence"/>
</dbReference>
<evidence type="ECO:0000313" key="3">
    <source>
        <dbReference type="EMBL" id="PLC50793.1"/>
    </source>
</evidence>
<dbReference type="EMBL" id="PDNW01000004">
    <property type="protein sequence ID" value="PLC50793.1"/>
    <property type="molecule type" value="Genomic_DNA"/>
</dbReference>
<protein>
    <recommendedName>
        <fullName evidence="5">Tripartite-type tricarboxylate transporter receptor subunit TctC</fullName>
    </recommendedName>
</protein>
<dbReference type="CDD" id="cd07012">
    <property type="entry name" value="PBP2_Bug_TTT"/>
    <property type="match status" value="1"/>
</dbReference>
<keyword evidence="2" id="KW-0732">Signal</keyword>
<dbReference type="OrthoDB" id="8677117at2"/>
<dbReference type="Pfam" id="PF03401">
    <property type="entry name" value="TctC"/>
    <property type="match status" value="1"/>
</dbReference>
<evidence type="ECO:0008006" key="5">
    <source>
        <dbReference type="Google" id="ProtNLM"/>
    </source>
</evidence>
<name>A0A2N4U6Z6_9BURK</name>
<accession>A0A2N4U6Z6</accession>
<dbReference type="AlphaFoldDB" id="A0A2N4U6Z6"/>
<dbReference type="Gene3D" id="3.40.190.10">
    <property type="entry name" value="Periplasmic binding protein-like II"/>
    <property type="match status" value="1"/>
</dbReference>
<reference evidence="3 4" key="1">
    <citation type="submission" date="2017-10" db="EMBL/GenBank/DDBJ databases">
        <title>Two draft genome sequences of Pusillimonas sp. strains isolated from a nitrate- and radionuclide-contaminated groundwater in Russia.</title>
        <authorList>
            <person name="Grouzdev D.S."/>
            <person name="Tourova T.P."/>
            <person name="Goeva M.A."/>
            <person name="Babich T.L."/>
            <person name="Sokolova D.S."/>
            <person name="Abdullin R."/>
            <person name="Poltaraus A.B."/>
            <person name="Toshchakov S.V."/>
            <person name="Nazina T.N."/>
        </authorList>
    </citation>
    <scope>NUCLEOTIDE SEQUENCE [LARGE SCALE GENOMIC DNA]</scope>
    <source>
        <strain evidence="3 4">JR1/69-3-13</strain>
    </source>
</reference>
<comment type="similarity">
    <text evidence="1">Belongs to the UPF0065 (bug) family.</text>
</comment>
<dbReference type="RefSeq" id="WP_102073340.1">
    <property type="nucleotide sequence ID" value="NZ_PDNW01000004.1"/>
</dbReference>
<proteinExistence type="inferred from homology"/>
<comment type="caution">
    <text evidence="3">The sequence shown here is derived from an EMBL/GenBank/DDBJ whole genome shotgun (WGS) entry which is preliminary data.</text>
</comment>